<evidence type="ECO:0000313" key="1">
    <source>
        <dbReference type="EMBL" id="GAA5514349.1"/>
    </source>
</evidence>
<accession>A0ABP9WAI3</accession>
<dbReference type="Proteomes" id="UP001401887">
    <property type="component" value="Unassembled WGS sequence"/>
</dbReference>
<keyword evidence="2" id="KW-1185">Reference proteome</keyword>
<sequence length="103" mass="11267">MTPTVKFGQQVSQRPDFEINDLRFASVPLSLAEERRLAEAGSAQDEEDLIGGLLETLAAILNPRARGEEVDADWLLQNLTPGDLEGIVEYLRGEAEPETASQS</sequence>
<evidence type="ECO:0000313" key="2">
    <source>
        <dbReference type="Proteomes" id="UP001401887"/>
    </source>
</evidence>
<protein>
    <recommendedName>
        <fullName evidence="3">Tail assembly chaperone</fullName>
    </recommendedName>
</protein>
<name>A0ABP9WAI3_9DEIO</name>
<reference evidence="1 2" key="1">
    <citation type="submission" date="2024-02" db="EMBL/GenBank/DDBJ databases">
        <title>Deinococcus carri NBRC 110142.</title>
        <authorList>
            <person name="Ichikawa N."/>
            <person name="Katano-Makiyama Y."/>
            <person name="Hidaka K."/>
        </authorList>
    </citation>
    <scope>NUCLEOTIDE SEQUENCE [LARGE SCALE GENOMIC DNA]</scope>
    <source>
        <strain evidence="1 2">NBRC 110142</strain>
    </source>
</reference>
<proteinExistence type="predicted"/>
<gene>
    <name evidence="1" type="ORF">Dcar01_03104</name>
</gene>
<dbReference type="RefSeq" id="WP_345466925.1">
    <property type="nucleotide sequence ID" value="NZ_BAABRP010000016.1"/>
</dbReference>
<organism evidence="1 2">
    <name type="scientific">Deinococcus carri</name>
    <dbReference type="NCBI Taxonomy" id="1211323"/>
    <lineage>
        <taxon>Bacteria</taxon>
        <taxon>Thermotogati</taxon>
        <taxon>Deinococcota</taxon>
        <taxon>Deinococci</taxon>
        <taxon>Deinococcales</taxon>
        <taxon>Deinococcaceae</taxon>
        <taxon>Deinococcus</taxon>
    </lineage>
</organism>
<comment type="caution">
    <text evidence="1">The sequence shown here is derived from an EMBL/GenBank/DDBJ whole genome shotgun (WGS) entry which is preliminary data.</text>
</comment>
<evidence type="ECO:0008006" key="3">
    <source>
        <dbReference type="Google" id="ProtNLM"/>
    </source>
</evidence>
<dbReference type="EMBL" id="BAABRP010000016">
    <property type="protein sequence ID" value="GAA5514349.1"/>
    <property type="molecule type" value="Genomic_DNA"/>
</dbReference>